<dbReference type="EMBL" id="JACGCZ010000009">
    <property type="protein sequence ID" value="MBA6142315.1"/>
    <property type="molecule type" value="Genomic_DNA"/>
</dbReference>
<comment type="caution">
    <text evidence="1">The sequence shown here is derived from an EMBL/GenBank/DDBJ whole genome shotgun (WGS) entry which is preliminary data.</text>
</comment>
<reference evidence="1 2" key="1">
    <citation type="submission" date="2020-07" db="EMBL/GenBank/DDBJ databases">
        <title>Diversity of carbapenemase encoding genes among Pseudomonas putida group clinical isolates in a tertiary Brazilian hospital.</title>
        <authorList>
            <person name="Alberto-Lei F."/>
            <person name="Nodari C.S."/>
            <person name="Streling A.P."/>
            <person name="Paulino J.T."/>
            <person name="Bessa-Neto F.O."/>
            <person name="Cayo R."/>
            <person name="Gales A.C."/>
        </authorList>
    </citation>
    <scope>NUCLEOTIDE SEQUENCE [LARGE SCALE GENOMIC DNA]</scope>
    <source>
        <strain evidence="1 2">12273</strain>
    </source>
</reference>
<gene>
    <name evidence="1" type="ORF">H4B97_07485</name>
</gene>
<protein>
    <submittedName>
        <fullName evidence="1">Uncharacterized protein</fullName>
    </submittedName>
</protein>
<dbReference type="RefSeq" id="WP_103462655.1">
    <property type="nucleotide sequence ID" value="NZ_JACGCZ010000009.1"/>
</dbReference>
<sequence>MPEIDYEHLSDGAKRKISAFALSKGLSIDQALEAVAIEFLAMGGPSRLGRPKAQVVQLVPKEGLKSDT</sequence>
<organism evidence="1 2">
    <name type="scientific">Pseudomonas juntendi</name>
    <dbReference type="NCBI Taxonomy" id="2666183"/>
    <lineage>
        <taxon>Bacteria</taxon>
        <taxon>Pseudomonadati</taxon>
        <taxon>Pseudomonadota</taxon>
        <taxon>Gammaproteobacteria</taxon>
        <taxon>Pseudomonadales</taxon>
        <taxon>Pseudomonadaceae</taxon>
        <taxon>Pseudomonas</taxon>
    </lineage>
</organism>
<dbReference type="AlphaFoldDB" id="A0A7W2QU06"/>
<evidence type="ECO:0000313" key="2">
    <source>
        <dbReference type="Proteomes" id="UP000590738"/>
    </source>
</evidence>
<accession>A0A7W2QU06</accession>
<proteinExistence type="predicted"/>
<name>A0A7W2QU06_9PSED</name>
<dbReference type="Proteomes" id="UP000590738">
    <property type="component" value="Unassembled WGS sequence"/>
</dbReference>
<evidence type="ECO:0000313" key="1">
    <source>
        <dbReference type="EMBL" id="MBA6142315.1"/>
    </source>
</evidence>